<dbReference type="Pfam" id="PF03929">
    <property type="entry name" value="PepSY_TM"/>
    <property type="match status" value="1"/>
</dbReference>
<proteinExistence type="predicted"/>
<protein>
    <recommendedName>
        <fullName evidence="4">PepSY-associated transmembrane protein</fullName>
    </recommendedName>
</protein>
<keyword evidence="1" id="KW-1133">Transmembrane helix</keyword>
<organism evidence="2 3">
    <name type="scientific">Novosphingobium ovatum</name>
    <dbReference type="NCBI Taxonomy" id="1908523"/>
    <lineage>
        <taxon>Bacteria</taxon>
        <taxon>Pseudomonadati</taxon>
        <taxon>Pseudomonadota</taxon>
        <taxon>Alphaproteobacteria</taxon>
        <taxon>Sphingomonadales</taxon>
        <taxon>Sphingomonadaceae</taxon>
        <taxon>Novosphingobium</taxon>
    </lineage>
</organism>
<gene>
    <name evidence="2" type="ORF">GTZ99_11140</name>
</gene>
<dbReference type="EMBL" id="JAAAPO010000004">
    <property type="protein sequence ID" value="NBC37112.1"/>
    <property type="molecule type" value="Genomic_DNA"/>
</dbReference>
<keyword evidence="1" id="KW-0812">Transmembrane</keyword>
<evidence type="ECO:0000313" key="2">
    <source>
        <dbReference type="EMBL" id="NBC37112.1"/>
    </source>
</evidence>
<name>A0ABW9XFA7_9SPHN</name>
<evidence type="ECO:0000256" key="1">
    <source>
        <dbReference type="SAM" id="Phobius"/>
    </source>
</evidence>
<comment type="caution">
    <text evidence="2">The sequence shown here is derived from an EMBL/GenBank/DDBJ whole genome shotgun (WGS) entry which is preliminary data.</text>
</comment>
<dbReference type="PANTHER" id="PTHR34219:SF3">
    <property type="entry name" value="BLL7967 PROTEIN"/>
    <property type="match status" value="1"/>
</dbReference>
<evidence type="ECO:0000313" key="3">
    <source>
        <dbReference type="Proteomes" id="UP000753724"/>
    </source>
</evidence>
<dbReference type="RefSeq" id="WP_161718873.1">
    <property type="nucleotide sequence ID" value="NZ_JAAAPO010000004.1"/>
</dbReference>
<keyword evidence="1" id="KW-0472">Membrane</keyword>
<feature type="transmembrane region" description="Helical" evidence="1">
    <location>
        <begin position="147"/>
        <end position="171"/>
    </location>
</feature>
<accession>A0ABW9XFA7</accession>
<feature type="transmembrane region" description="Helical" evidence="1">
    <location>
        <begin position="65"/>
        <end position="87"/>
    </location>
</feature>
<evidence type="ECO:0008006" key="4">
    <source>
        <dbReference type="Google" id="ProtNLM"/>
    </source>
</evidence>
<keyword evidence="3" id="KW-1185">Reference proteome</keyword>
<sequence length="189" mass="20892">MRGAGLGLPLFVGRLTALWLHSATLYHGVKLANPQGKRANAPLHHHRPGHAGRKKGISMRKWHRWLSLFFGVFMLWMAVTGVLSQIVPLTQSRGEGPPAAGAAPASMSKLQPDFVCPADVMCRPKQKGTNIVGLLHHLHSGETFGPVGVVISTLTGFALIFFSVSGIWLYVQMWRFRKDRGLAPKWLWK</sequence>
<dbReference type="PANTHER" id="PTHR34219">
    <property type="entry name" value="IRON-REGULATED INNER MEMBRANE PROTEIN-RELATED"/>
    <property type="match status" value="1"/>
</dbReference>
<dbReference type="InterPro" id="IPR005625">
    <property type="entry name" value="PepSY-ass_TM"/>
</dbReference>
<dbReference type="Proteomes" id="UP000753724">
    <property type="component" value="Unassembled WGS sequence"/>
</dbReference>
<reference evidence="3" key="1">
    <citation type="submission" date="2020-01" db="EMBL/GenBank/DDBJ databases">
        <title>Sphingomonas sp. strain CSW-10.</title>
        <authorList>
            <person name="Chen W.-M."/>
        </authorList>
    </citation>
    <scope>NUCLEOTIDE SEQUENCE [LARGE SCALE GENOMIC DNA]</scope>
    <source>
        <strain evidence="3">FSY-8</strain>
    </source>
</reference>